<dbReference type="InterPro" id="IPR000772">
    <property type="entry name" value="Ricin_B_lectin"/>
</dbReference>
<dbReference type="Proteomes" id="UP000018888">
    <property type="component" value="Unassembled WGS sequence"/>
</dbReference>
<dbReference type="Pfam" id="PF14200">
    <property type="entry name" value="RicinB_lectin_2"/>
    <property type="match status" value="1"/>
</dbReference>
<name>A0A2P4QJX2_RHIID</name>
<gene>
    <name evidence="2" type="ORF">GLOIN_2v1837218</name>
</gene>
<dbReference type="InterPro" id="IPR035992">
    <property type="entry name" value="Ricin_B-like_lectins"/>
</dbReference>
<dbReference type="Gene3D" id="3.30.710.10">
    <property type="entry name" value="Potassium Channel Kv1.1, Chain A"/>
    <property type="match status" value="1"/>
</dbReference>
<dbReference type="AlphaFoldDB" id="A0A2P4QJX2"/>
<keyword evidence="3" id="KW-1185">Reference proteome</keyword>
<dbReference type="VEuPathDB" id="FungiDB:RhiirFUN_016034"/>
<dbReference type="Gene3D" id="2.80.10.50">
    <property type="match status" value="1"/>
</dbReference>
<proteinExistence type="predicted"/>
<organism evidence="2 3">
    <name type="scientific">Rhizophagus irregularis (strain DAOM 181602 / DAOM 197198 / MUCL 43194)</name>
    <name type="common">Arbuscular mycorrhizal fungus</name>
    <name type="synonym">Glomus intraradices</name>
    <dbReference type="NCBI Taxonomy" id="747089"/>
    <lineage>
        <taxon>Eukaryota</taxon>
        <taxon>Fungi</taxon>
        <taxon>Fungi incertae sedis</taxon>
        <taxon>Mucoromycota</taxon>
        <taxon>Glomeromycotina</taxon>
        <taxon>Glomeromycetes</taxon>
        <taxon>Glomerales</taxon>
        <taxon>Glomeraceae</taxon>
        <taxon>Rhizophagus</taxon>
    </lineage>
</organism>
<evidence type="ECO:0000259" key="1">
    <source>
        <dbReference type="PROSITE" id="PS50097"/>
    </source>
</evidence>
<dbReference type="SUPFAM" id="SSF50370">
    <property type="entry name" value="Ricin B-like lectins"/>
    <property type="match status" value="1"/>
</dbReference>
<feature type="domain" description="BTB" evidence="1">
    <location>
        <begin position="177"/>
        <end position="239"/>
    </location>
</feature>
<evidence type="ECO:0000313" key="2">
    <source>
        <dbReference type="EMBL" id="POG77934.1"/>
    </source>
</evidence>
<comment type="caution">
    <text evidence="2">The sequence shown here is derived from an EMBL/GenBank/DDBJ whole genome shotgun (WGS) entry which is preliminary data.</text>
</comment>
<dbReference type="SUPFAM" id="SSF54695">
    <property type="entry name" value="POZ domain"/>
    <property type="match status" value="1"/>
</dbReference>
<sequence length="239" mass="27550">MTNYYWIIARHSQLALEVEGGNISNGAKIVQFTKKSELDPTVDTQLWYFNGGYITNKRSGLVLSIAEMKIGDCAQIIQHEKYVPSTAQEWDYDYKDNTISLKSNRKFVLDVTGGKCDNHTPIILCYKHGGGNQQFILEKWNDVSLVENIVECIIDNCKFLPKLSQNFLEILNDDEYYDINIEVGNDPHVKIFHAHMAILNYRSSYLRRIFSANKKKNDGTLMHIKLPNILPDIFEIILR</sequence>
<accession>A0A2P4QJX2</accession>
<dbReference type="Pfam" id="PF00651">
    <property type="entry name" value="BTB"/>
    <property type="match status" value="1"/>
</dbReference>
<dbReference type="PROSITE" id="PS50231">
    <property type="entry name" value="RICIN_B_LECTIN"/>
    <property type="match status" value="1"/>
</dbReference>
<reference evidence="2 3" key="1">
    <citation type="journal article" date="2013" name="Proc. Natl. Acad. Sci. U.S.A.">
        <title>Genome of an arbuscular mycorrhizal fungus provides insight into the oldest plant symbiosis.</title>
        <authorList>
            <person name="Tisserant E."/>
            <person name="Malbreil M."/>
            <person name="Kuo A."/>
            <person name="Kohler A."/>
            <person name="Symeonidi A."/>
            <person name="Balestrini R."/>
            <person name="Charron P."/>
            <person name="Duensing N."/>
            <person name="Frei Dit Frey N."/>
            <person name="Gianinazzi-Pearson V."/>
            <person name="Gilbert L.B."/>
            <person name="Handa Y."/>
            <person name="Herr J.R."/>
            <person name="Hijri M."/>
            <person name="Koul R."/>
            <person name="Kawaguchi M."/>
            <person name="Krajinski F."/>
            <person name="Lammers P.J."/>
            <person name="Masclaux F.G."/>
            <person name="Murat C."/>
            <person name="Morin E."/>
            <person name="Ndikumana S."/>
            <person name="Pagni M."/>
            <person name="Petitpierre D."/>
            <person name="Requena N."/>
            <person name="Rosikiewicz P."/>
            <person name="Riley R."/>
            <person name="Saito K."/>
            <person name="San Clemente H."/>
            <person name="Shapiro H."/>
            <person name="van Tuinen D."/>
            <person name="Becard G."/>
            <person name="Bonfante P."/>
            <person name="Paszkowski U."/>
            <person name="Shachar-Hill Y.Y."/>
            <person name="Tuskan G.A."/>
            <person name="Young P.W."/>
            <person name="Sanders I.R."/>
            <person name="Henrissat B."/>
            <person name="Rensing S.A."/>
            <person name="Grigoriev I.V."/>
            <person name="Corradi N."/>
            <person name="Roux C."/>
            <person name="Martin F."/>
        </authorList>
    </citation>
    <scope>NUCLEOTIDE SEQUENCE [LARGE SCALE GENOMIC DNA]</scope>
    <source>
        <strain evidence="2 3">DAOM 197198</strain>
    </source>
</reference>
<dbReference type="EMBL" id="AUPC02000036">
    <property type="protein sequence ID" value="POG77934.1"/>
    <property type="molecule type" value="Genomic_DNA"/>
</dbReference>
<dbReference type="InterPro" id="IPR011333">
    <property type="entry name" value="SKP1/BTB/POZ_sf"/>
</dbReference>
<dbReference type="PROSITE" id="PS50097">
    <property type="entry name" value="BTB"/>
    <property type="match status" value="1"/>
</dbReference>
<reference evidence="2 3" key="2">
    <citation type="journal article" date="2018" name="New Phytol.">
        <title>High intraspecific genome diversity in the model arbuscular mycorrhizal symbiont Rhizophagus irregularis.</title>
        <authorList>
            <person name="Chen E.C.H."/>
            <person name="Morin E."/>
            <person name="Beaudet D."/>
            <person name="Noel J."/>
            <person name="Yildirir G."/>
            <person name="Ndikumana S."/>
            <person name="Charron P."/>
            <person name="St-Onge C."/>
            <person name="Giorgi J."/>
            <person name="Kruger M."/>
            <person name="Marton T."/>
            <person name="Ropars J."/>
            <person name="Grigoriev I.V."/>
            <person name="Hainaut M."/>
            <person name="Henrissat B."/>
            <person name="Roux C."/>
            <person name="Martin F."/>
            <person name="Corradi N."/>
        </authorList>
    </citation>
    <scope>NUCLEOTIDE SEQUENCE [LARGE SCALE GENOMIC DNA]</scope>
    <source>
        <strain evidence="2 3">DAOM 197198</strain>
    </source>
</reference>
<protein>
    <submittedName>
        <fullName evidence="2">Carbohydrate-binding module family 13 protein</fullName>
    </submittedName>
</protein>
<dbReference type="SMART" id="SM00458">
    <property type="entry name" value="RICIN"/>
    <property type="match status" value="1"/>
</dbReference>
<dbReference type="InterPro" id="IPR000210">
    <property type="entry name" value="BTB/POZ_dom"/>
</dbReference>
<dbReference type="CDD" id="cd00161">
    <property type="entry name" value="beta-trefoil_Ricin-like"/>
    <property type="match status" value="1"/>
</dbReference>
<dbReference type="CDD" id="cd18186">
    <property type="entry name" value="BTB_POZ_ZBTB_KLHL-like"/>
    <property type="match status" value="1"/>
</dbReference>
<evidence type="ECO:0000313" key="3">
    <source>
        <dbReference type="Proteomes" id="UP000018888"/>
    </source>
</evidence>